<gene>
    <name evidence="2" type="ORF">FLSS-28_0006</name>
</gene>
<dbReference type="Pfam" id="PF08486">
    <property type="entry name" value="SpoIID"/>
    <property type="match status" value="1"/>
</dbReference>
<reference evidence="2" key="1">
    <citation type="journal article" date="2013" name="Syst. Appl. Microbiol.">
        <title>New insights into the archaeal diversity of a hypersaline microbial mat obtained by a metagenomic approach.</title>
        <authorList>
            <person name="Lopez-Lopez A."/>
            <person name="Richter M."/>
            <person name="Pena A."/>
            <person name="Tamames J."/>
            <person name="Rossello-Mora R."/>
        </authorList>
    </citation>
    <scope>NUCLEOTIDE SEQUENCE</scope>
</reference>
<name>M1QBY8_9ZZZZ</name>
<sequence length="312" mass="35051">MYLRKIILVAILLLMFSICLLGCENWSRVKGIKERGKLEEEPTLRVKMGDGSIRKLKLEEYITGVVAGEMKNNWPIDAYGAQAIIARTFALEFLEENDTDTISGEFEYAQEYKPEAVTPEIRKGISNTRGEVVLYKDEYIKGWFHASAGGQTTSAKVGLAYEKAEPPYIKSVKSPDHLAPSDVKNWSVYLGNKEIEEALKKMGKNIGELLEINYGRKDKTGRIINLEFEGSTGSATVKAANFRKQLDPKKLKSIKIDSIEKMENGFQFKGSGFGHGVGLSQWGAYAFAEDNKSPEEIVKYYFNNVDIVKVYD</sequence>
<protein>
    <submittedName>
        <fullName evidence="2">SpoIID/LytB domain-containing protein</fullName>
    </submittedName>
</protein>
<proteinExistence type="predicted"/>
<dbReference type="InterPro" id="IPR013693">
    <property type="entry name" value="SpoIID/LytB_N"/>
</dbReference>
<evidence type="ECO:0000313" key="2">
    <source>
        <dbReference type="EMBL" id="AGF93488.1"/>
    </source>
</evidence>
<evidence type="ECO:0000259" key="1">
    <source>
        <dbReference type="Pfam" id="PF08486"/>
    </source>
</evidence>
<dbReference type="AlphaFoldDB" id="M1QBY8"/>
<dbReference type="EMBL" id="JX684094">
    <property type="protein sequence ID" value="AGF93488.1"/>
    <property type="molecule type" value="Genomic_DNA"/>
</dbReference>
<accession>M1QBY8</accession>
<dbReference type="NCBIfam" id="TIGR02669">
    <property type="entry name" value="SpoIID_LytB"/>
    <property type="match status" value="1"/>
</dbReference>
<organism evidence="2">
    <name type="scientific">uncultured organism</name>
    <dbReference type="NCBI Taxonomy" id="155900"/>
    <lineage>
        <taxon>unclassified sequences</taxon>
        <taxon>environmental samples</taxon>
    </lineage>
</organism>
<dbReference type="GO" id="GO:0030435">
    <property type="term" value="P:sporulation resulting in formation of a cellular spore"/>
    <property type="evidence" value="ECO:0007669"/>
    <property type="project" value="InterPro"/>
</dbReference>
<dbReference type="InterPro" id="IPR013486">
    <property type="entry name" value="SpoIID/LytB"/>
</dbReference>
<feature type="domain" description="Sporulation stage II protein D amidase enhancer LytB N-terminal" evidence="1">
    <location>
        <begin position="52"/>
        <end position="135"/>
    </location>
</feature>